<feature type="domain" description="GmrSD restriction endonucleases N-terminal" evidence="1">
    <location>
        <begin position="11"/>
        <end position="205"/>
    </location>
</feature>
<dbReference type="OrthoDB" id="9798761at2"/>
<dbReference type="Proteomes" id="UP000182034">
    <property type="component" value="Unassembled WGS sequence"/>
</dbReference>
<name>A0A1K2IXV8_9FLAO</name>
<dbReference type="PANTHER" id="PTHR35149:SF1">
    <property type="entry name" value="DUF5655 DOMAIN-CONTAINING PROTEIN"/>
    <property type="match status" value="1"/>
</dbReference>
<dbReference type="Pfam" id="PF07510">
    <property type="entry name" value="GmrSD_C"/>
    <property type="match status" value="1"/>
</dbReference>
<dbReference type="AlphaFoldDB" id="A0A1K2IXV8"/>
<dbReference type="PANTHER" id="PTHR35149">
    <property type="entry name" value="SLL5132 PROTEIN"/>
    <property type="match status" value="1"/>
</dbReference>
<feature type="domain" description="GmrSD restriction endonucleases C-terminal" evidence="2">
    <location>
        <begin position="483"/>
        <end position="522"/>
    </location>
</feature>
<dbReference type="InterPro" id="IPR004919">
    <property type="entry name" value="GmrSD_N"/>
</dbReference>
<dbReference type="InterPro" id="IPR011089">
    <property type="entry name" value="GmrSD_C"/>
</dbReference>
<proteinExistence type="predicted"/>
<evidence type="ECO:0000259" key="1">
    <source>
        <dbReference type="Pfam" id="PF03235"/>
    </source>
</evidence>
<gene>
    <name evidence="3" type="ORF">SAMN05216324_1413</name>
</gene>
<dbReference type="STRING" id="1612149.SAMN05216324_1413"/>
<accession>A0A1K2IXV8</accession>
<evidence type="ECO:0000259" key="2">
    <source>
        <dbReference type="Pfam" id="PF07510"/>
    </source>
</evidence>
<protein>
    <submittedName>
        <fullName evidence="3">Uncharacterized protein</fullName>
    </submittedName>
</protein>
<organism evidence="3 4">
    <name type="scientific">Chryseobacterium limigenitum</name>
    <dbReference type="NCBI Taxonomy" id="1612149"/>
    <lineage>
        <taxon>Bacteria</taxon>
        <taxon>Pseudomonadati</taxon>
        <taxon>Bacteroidota</taxon>
        <taxon>Flavobacteriia</taxon>
        <taxon>Flavobacteriales</taxon>
        <taxon>Weeksellaceae</taxon>
        <taxon>Chryseobacterium group</taxon>
        <taxon>Chryseobacterium</taxon>
    </lineage>
</organism>
<evidence type="ECO:0000313" key="4">
    <source>
        <dbReference type="Proteomes" id="UP000182034"/>
    </source>
</evidence>
<dbReference type="Pfam" id="PF03235">
    <property type="entry name" value="GmrSD_N"/>
    <property type="match status" value="1"/>
</dbReference>
<reference evidence="4" key="1">
    <citation type="submission" date="2016-10" db="EMBL/GenBank/DDBJ databases">
        <authorList>
            <person name="Varghese N."/>
            <person name="Submissions S."/>
        </authorList>
    </citation>
    <scope>NUCLEOTIDE SEQUENCE [LARGE SCALE GENOMIC DNA]</scope>
    <source>
        <strain evidence="4">SUR2</strain>
    </source>
</reference>
<dbReference type="RefSeq" id="WP_072412955.1">
    <property type="nucleotide sequence ID" value="NZ_FPKW01000041.1"/>
</dbReference>
<dbReference type="EMBL" id="FPKW01000041">
    <property type="protein sequence ID" value="SFZ97110.1"/>
    <property type="molecule type" value="Genomic_DNA"/>
</dbReference>
<keyword evidence="4" id="KW-1185">Reference proteome</keyword>
<sequence length="573" mass="68675">MNKIELKPINDLLGESFYVPSYQRGYRWTETEVNALLNDILEFYTNNKNAVIEPFYCLQPLVVSKKDDQWILIDGQQRLTTIFLILDCLKPLREILGKGTYSIEYETRKNSQSFLKNIDYDKEYDNVDYYHICLARKAIEKWFSEKDGVYKNHILQTLTSPSEAGINVRVIWYEIDNKNAIEIFTRINVGKIPLTNAELIKALFLRKRNFLSKDSSEVLLKQIEIASQWDVIENTLRNDNFWYFIKDNNSQYDTRIEYIFDVIKKKSNSDEELFTFLKYNEEFEMRKNNITEIWKEVMDLFLRFKEWYNHHKLYHLVGYVITTKIISIEKLINKNTNLKKSEFENYIKDKIKKHFEKYDIDSLNYNQHSTTIKHLLLLFNVEYILKNDKSNLRFPFDEYLKNNWDLEHISSINSEMPKEKNAKSWMMAVYEYFIGTKVTGNYEFNDDTTLRLINEIKSLLEQEDFNYGKFEVLFNKVLSYFKEDEIDGDVKDSIGNLCLLDAYTNRAYKNAIFPVKRKWILENEANAMFVPLCTKNVFVKYYSNKFDQVMFWQQNDIEDYQDCIKSTLKFYLN</sequence>
<evidence type="ECO:0000313" key="3">
    <source>
        <dbReference type="EMBL" id="SFZ97110.1"/>
    </source>
</evidence>